<feature type="compositionally biased region" description="Basic and acidic residues" evidence="1">
    <location>
        <begin position="40"/>
        <end position="62"/>
    </location>
</feature>
<evidence type="ECO:0000313" key="2">
    <source>
        <dbReference type="EMBL" id="PVD25759.1"/>
    </source>
</evidence>
<accession>A0A2T7NX79</accession>
<evidence type="ECO:0000313" key="3">
    <source>
        <dbReference type="Proteomes" id="UP000245119"/>
    </source>
</evidence>
<comment type="caution">
    <text evidence="2">The sequence shown here is derived from an EMBL/GenBank/DDBJ whole genome shotgun (WGS) entry which is preliminary data.</text>
</comment>
<name>A0A2T7NX79_POMCA</name>
<keyword evidence="3" id="KW-1185">Reference proteome</keyword>
<evidence type="ECO:0000256" key="1">
    <source>
        <dbReference type="SAM" id="MobiDB-lite"/>
    </source>
</evidence>
<protein>
    <submittedName>
        <fullName evidence="2">Uncharacterized protein</fullName>
    </submittedName>
</protein>
<gene>
    <name evidence="2" type="ORF">C0Q70_13419</name>
</gene>
<feature type="region of interest" description="Disordered" evidence="1">
    <location>
        <begin position="39"/>
        <end position="62"/>
    </location>
</feature>
<sequence length="295" mass="34641">MLDDDAGIFYLGNDDDYSQDRHKIDLNKRSFGKFESNFELESKKEQPQKHISGTRDELEMRSPDSILLTNDDEDYETDRASDSHHFFPLKNLQNPTDVLDGVLLKARRASLNVSFQRTSLHRSQTCPTISTSTFVRPQVVAQCRAVDDSHASVVLPTGFSQMWFRAVSQTSVKNYGSSQEARRQRSYSFSHEKDVHYQQQQQQQHYLHQQMLQQQRTTMAGRRSMPKRDRSYSESDVRWLQHREMGRELRRMSDEFVYERSRRPLMTVREEDEDSSVGSHYSSSYPETVGTHHWF</sequence>
<dbReference type="AlphaFoldDB" id="A0A2T7NX79"/>
<proteinExistence type="predicted"/>
<dbReference type="Proteomes" id="UP000245119">
    <property type="component" value="Linkage Group LG8"/>
</dbReference>
<dbReference type="EMBL" id="PZQS01000008">
    <property type="protein sequence ID" value="PVD25759.1"/>
    <property type="molecule type" value="Genomic_DNA"/>
</dbReference>
<reference evidence="2 3" key="1">
    <citation type="submission" date="2018-04" db="EMBL/GenBank/DDBJ databases">
        <title>The genome of golden apple snail Pomacea canaliculata provides insight into stress tolerance and invasive adaptation.</title>
        <authorList>
            <person name="Liu C."/>
            <person name="Liu B."/>
            <person name="Ren Y."/>
            <person name="Zhang Y."/>
            <person name="Wang H."/>
            <person name="Li S."/>
            <person name="Jiang F."/>
            <person name="Yin L."/>
            <person name="Zhang G."/>
            <person name="Qian W."/>
            <person name="Fan W."/>
        </authorList>
    </citation>
    <scope>NUCLEOTIDE SEQUENCE [LARGE SCALE GENOMIC DNA]</scope>
    <source>
        <strain evidence="2">SZHN2017</strain>
        <tissue evidence="2">Muscle</tissue>
    </source>
</reference>
<organism evidence="2 3">
    <name type="scientific">Pomacea canaliculata</name>
    <name type="common">Golden apple snail</name>
    <dbReference type="NCBI Taxonomy" id="400727"/>
    <lineage>
        <taxon>Eukaryota</taxon>
        <taxon>Metazoa</taxon>
        <taxon>Spiralia</taxon>
        <taxon>Lophotrochozoa</taxon>
        <taxon>Mollusca</taxon>
        <taxon>Gastropoda</taxon>
        <taxon>Caenogastropoda</taxon>
        <taxon>Architaenioglossa</taxon>
        <taxon>Ampullarioidea</taxon>
        <taxon>Ampullariidae</taxon>
        <taxon>Pomacea</taxon>
    </lineage>
</organism>